<feature type="compositionally biased region" description="Polar residues" evidence="1">
    <location>
        <begin position="26"/>
        <end position="36"/>
    </location>
</feature>
<dbReference type="Proteomes" id="UP000596661">
    <property type="component" value="Chromosome 7"/>
</dbReference>
<keyword evidence="3" id="KW-1185">Reference proteome</keyword>
<evidence type="ECO:0000313" key="2">
    <source>
        <dbReference type="EnsemblPlants" id="cds.evm.model.07.1240"/>
    </source>
</evidence>
<protein>
    <submittedName>
        <fullName evidence="2">Uncharacterized protein</fullName>
    </submittedName>
</protein>
<proteinExistence type="predicted"/>
<dbReference type="Gramene" id="evm.model.07.1240">
    <property type="protein sequence ID" value="cds.evm.model.07.1240"/>
    <property type="gene ID" value="evm.TU.07.1240"/>
</dbReference>
<dbReference type="EnsemblPlants" id="evm.model.07.1240">
    <property type="protein sequence ID" value="cds.evm.model.07.1240"/>
    <property type="gene ID" value="evm.TU.07.1240"/>
</dbReference>
<evidence type="ECO:0000256" key="1">
    <source>
        <dbReference type="SAM" id="MobiDB-lite"/>
    </source>
</evidence>
<accession>A0A803Q1W2</accession>
<evidence type="ECO:0000313" key="3">
    <source>
        <dbReference type="Proteomes" id="UP000596661"/>
    </source>
</evidence>
<organism evidence="2 3">
    <name type="scientific">Cannabis sativa</name>
    <name type="common">Hemp</name>
    <name type="synonym">Marijuana</name>
    <dbReference type="NCBI Taxonomy" id="3483"/>
    <lineage>
        <taxon>Eukaryota</taxon>
        <taxon>Viridiplantae</taxon>
        <taxon>Streptophyta</taxon>
        <taxon>Embryophyta</taxon>
        <taxon>Tracheophyta</taxon>
        <taxon>Spermatophyta</taxon>
        <taxon>Magnoliopsida</taxon>
        <taxon>eudicotyledons</taxon>
        <taxon>Gunneridae</taxon>
        <taxon>Pentapetalae</taxon>
        <taxon>rosids</taxon>
        <taxon>fabids</taxon>
        <taxon>Rosales</taxon>
        <taxon>Cannabaceae</taxon>
        <taxon>Cannabis</taxon>
    </lineage>
</organism>
<dbReference type="AlphaFoldDB" id="A0A803Q1W2"/>
<dbReference type="EMBL" id="UZAU01000658">
    <property type="status" value="NOT_ANNOTATED_CDS"/>
    <property type="molecule type" value="Genomic_DNA"/>
</dbReference>
<reference evidence="2" key="1">
    <citation type="submission" date="2018-11" db="EMBL/GenBank/DDBJ databases">
        <authorList>
            <person name="Grassa J C."/>
        </authorList>
    </citation>
    <scope>NUCLEOTIDE SEQUENCE [LARGE SCALE GENOMIC DNA]</scope>
</reference>
<reference evidence="2" key="2">
    <citation type="submission" date="2021-03" db="UniProtKB">
        <authorList>
            <consortium name="EnsemblPlants"/>
        </authorList>
    </citation>
    <scope>IDENTIFICATION</scope>
</reference>
<sequence>MASRLRDLTGKPSSGASSGRPKAKVAQNTWSTNVVESSLPPPPLRPTLAGQLMIIATKEDSTSNQIFKQGCPKVWLWGMLSH</sequence>
<feature type="region of interest" description="Disordered" evidence="1">
    <location>
        <begin position="1"/>
        <end position="43"/>
    </location>
</feature>
<name>A0A803Q1W2_CANSA</name>